<evidence type="ECO:0000256" key="1">
    <source>
        <dbReference type="SAM" id="Phobius"/>
    </source>
</evidence>
<sequence>MAKKEGNELATVKVYLNTSIIATLLGVGFLASTLIFGVLLIALK</sequence>
<evidence type="ECO:0000313" key="2">
    <source>
        <dbReference type="EMBL" id="ABS83234.1"/>
    </source>
</evidence>
<dbReference type="AlphaFoldDB" id="A7FAR0"/>
<accession>A7FAR0</accession>
<dbReference type="KEGG" id="pmi:PMT9312_1965"/>
<protein>
    <submittedName>
        <fullName evidence="2">Uncharacterized protein</fullName>
    </submittedName>
</protein>
<keyword evidence="1" id="KW-0472">Membrane</keyword>
<gene>
    <name evidence="2" type="ordered locus">PMT9312_1965</name>
</gene>
<keyword evidence="1" id="KW-1133">Transmembrane helix</keyword>
<dbReference type="RefSeq" id="WP_263890851.1">
    <property type="nucleotide sequence ID" value="NC_007577.1"/>
</dbReference>
<dbReference type="STRING" id="74546.PMT9312_1965"/>
<dbReference type="EMBL" id="CP000111">
    <property type="protein sequence ID" value="ABS83234.1"/>
    <property type="molecule type" value="Genomic_DNA"/>
</dbReference>
<feature type="transmembrane region" description="Helical" evidence="1">
    <location>
        <begin position="20"/>
        <end position="43"/>
    </location>
</feature>
<dbReference type="Proteomes" id="UP000002715">
    <property type="component" value="Chromosome"/>
</dbReference>
<dbReference type="HOGENOM" id="CLU_213911_0_0_3"/>
<keyword evidence="1" id="KW-0812">Transmembrane</keyword>
<name>A7FAR0_PROM9</name>
<organism evidence="2 3">
    <name type="scientific">Prochlorococcus marinus (strain MIT 9312)</name>
    <dbReference type="NCBI Taxonomy" id="74546"/>
    <lineage>
        <taxon>Bacteria</taxon>
        <taxon>Bacillati</taxon>
        <taxon>Cyanobacteriota</taxon>
        <taxon>Cyanophyceae</taxon>
        <taxon>Synechococcales</taxon>
        <taxon>Prochlorococcaceae</taxon>
        <taxon>Prochlorococcus</taxon>
    </lineage>
</organism>
<evidence type="ECO:0000313" key="3">
    <source>
        <dbReference type="Proteomes" id="UP000002715"/>
    </source>
</evidence>
<reference evidence="3" key="1">
    <citation type="submission" date="2005-07" db="EMBL/GenBank/DDBJ databases">
        <title>Complete sequence of Prochlorococcus marinus str. MIT 9312.</title>
        <authorList>
            <consortium name="US DOE Joint Genome Institute"/>
            <person name="Copeland A."/>
            <person name="Lucas S."/>
            <person name="Lapidus A."/>
            <person name="Barry K."/>
            <person name="Detter J.C."/>
            <person name="Glavina T."/>
            <person name="Hammon N."/>
            <person name="Israni S."/>
            <person name="Pitluck S."/>
            <person name="Thiel J."/>
            <person name="Schmutz J."/>
            <person name="Larimer F."/>
            <person name="Land M."/>
            <person name="Kyrpides N."/>
            <person name="Lykidis A."/>
            <person name="Richardson P."/>
        </authorList>
    </citation>
    <scope>NUCLEOTIDE SEQUENCE [LARGE SCALE GENOMIC DNA]</scope>
    <source>
        <strain evidence="3">MIT 9312</strain>
    </source>
</reference>
<proteinExistence type="predicted"/>